<evidence type="ECO:0000256" key="2">
    <source>
        <dbReference type="ARBA" id="ARBA00023163"/>
    </source>
</evidence>
<dbReference type="EMBL" id="ML004968">
    <property type="protein sequence ID" value="RKP21301.1"/>
    <property type="molecule type" value="Genomic_DNA"/>
</dbReference>
<proteinExistence type="inferred from homology"/>
<evidence type="ECO:0000313" key="6">
    <source>
        <dbReference type="EMBL" id="RKP21301.1"/>
    </source>
</evidence>
<dbReference type="InterPro" id="IPR036643">
    <property type="entry name" value="RNApol_insert_sf"/>
</dbReference>
<dbReference type="GO" id="GO:0005736">
    <property type="term" value="C:RNA polymerase I complex"/>
    <property type="evidence" value="ECO:0007669"/>
    <property type="project" value="EnsemblFungi"/>
</dbReference>
<reference evidence="6" key="3">
    <citation type="submission" date="2018-08" db="EMBL/GenBank/DDBJ databases">
        <title>Leveraging single-cell genomics to expand the Fungal Tree of Life.</title>
        <authorList>
            <consortium name="DOE Joint Genome Institute"/>
            <person name="Ahrendt S.R."/>
            <person name="Quandt C.A."/>
            <person name="Ciobanu D."/>
            <person name="Clum A."/>
            <person name="Salamov A."/>
            <person name="Andreopoulos B."/>
            <person name="Cheng J.-F."/>
            <person name="Woyke T."/>
            <person name="Pelin A."/>
            <person name="Henrissat B."/>
            <person name="Reynolds N."/>
            <person name="Benny G.L."/>
            <person name="Smith M.E."/>
            <person name="James T.Y."/>
            <person name="Grigoriev I.V."/>
        </authorList>
    </citation>
    <scope>NUCLEOTIDE SEQUENCE</scope>
    <source>
        <strain evidence="6">CSF55</strain>
    </source>
</reference>
<sequence>MASDSLRFLKENVVLEAERVHSTFSMDEPGVFHKRDDICDLQTLKEKAQIKIISEEENRLEFDLIGVDASFANALRRIIIDEIPTMAIEKVFFADNTGLMHEEMLAHRLGLVPIKADPSLFSERGPNEDATDYNTLVFTLNVKCERDPNDTSKLINEHVLSGHLVWSPQGGQEERFKDCAPEPAIKDIVITKLAENQEIELQAFCEKGIGQIHAKWSPVCTASYRLMPNIIMKEDVLGEEAVKFSNCFSPGVIEVVVVNGVKKAVVANPRNDSMSRECLRHKEFEDKVVLARKRDHFIFLVESDGRLSARRIVEDAFKVLTAKCENVKKYL</sequence>
<dbReference type="GO" id="GO:0006361">
    <property type="term" value="P:transcription initiation at RNA polymerase I promoter"/>
    <property type="evidence" value="ECO:0007669"/>
    <property type="project" value="EnsemblFungi"/>
</dbReference>
<dbReference type="STRING" id="988480.A0A075AND0"/>
<dbReference type="InterPro" id="IPR011263">
    <property type="entry name" value="DNA-dir_RNA_pol_RpoA/D/Rpb3"/>
</dbReference>
<dbReference type="GO" id="GO:0006363">
    <property type="term" value="P:termination of RNA polymerase I transcription"/>
    <property type="evidence" value="ECO:0007669"/>
    <property type="project" value="EnsemblFungi"/>
</dbReference>
<dbReference type="HOGENOM" id="CLU_038421_0_1_1"/>
<dbReference type="InterPro" id="IPR036603">
    <property type="entry name" value="RBP11-like"/>
</dbReference>
<comment type="similarity">
    <text evidence="3">Belongs to the archaeal Rpo3/eukaryotic RPB3 RNA polymerase subunit family.</text>
</comment>
<dbReference type="CDD" id="cd07032">
    <property type="entry name" value="RNAP_I_II_AC40"/>
    <property type="match status" value="1"/>
</dbReference>
<dbReference type="GO" id="GO:0003899">
    <property type="term" value="F:DNA-directed RNA polymerase activity"/>
    <property type="evidence" value="ECO:0007669"/>
    <property type="project" value="UniProtKB-EC"/>
</dbReference>
<keyword evidence="5" id="KW-0808">Transferase</keyword>
<dbReference type="SMART" id="SM00662">
    <property type="entry name" value="RPOLD"/>
    <property type="match status" value="1"/>
</dbReference>
<dbReference type="Proteomes" id="UP000030755">
    <property type="component" value="Unassembled WGS sequence"/>
</dbReference>
<dbReference type="AlphaFoldDB" id="A0A075AND0"/>
<keyword evidence="8" id="KW-1185">Reference proteome</keyword>
<evidence type="ECO:0000256" key="1">
    <source>
        <dbReference type="ARBA" id="ARBA00022478"/>
    </source>
</evidence>
<evidence type="ECO:0000313" key="8">
    <source>
        <dbReference type="Proteomes" id="UP000030755"/>
    </source>
</evidence>
<gene>
    <name evidence="5" type="ORF">O9G_000995</name>
    <name evidence="6" type="ORF">ROZALSC1DRAFT_27285</name>
    <name evidence="7" type="ORF">ROZALSC1DRAFT_27288</name>
</gene>
<keyword evidence="1 5" id="KW-0240">DNA-directed RNA polymerase</keyword>
<dbReference type="GO" id="GO:0046983">
    <property type="term" value="F:protein dimerization activity"/>
    <property type="evidence" value="ECO:0007669"/>
    <property type="project" value="InterPro"/>
</dbReference>
<dbReference type="PANTHER" id="PTHR11800">
    <property type="entry name" value="DNA-DIRECTED RNA POLYMERASE"/>
    <property type="match status" value="1"/>
</dbReference>
<dbReference type="NCBIfam" id="NF001988">
    <property type="entry name" value="PRK00783.1"/>
    <property type="match status" value="1"/>
</dbReference>
<dbReference type="GO" id="GO:0005666">
    <property type="term" value="C:RNA polymerase III complex"/>
    <property type="evidence" value="ECO:0007669"/>
    <property type="project" value="EnsemblFungi"/>
</dbReference>
<feature type="domain" description="DNA-directed RNA polymerase RpoA/D/Rpb3-type" evidence="4">
    <location>
        <begin position="59"/>
        <end position="330"/>
    </location>
</feature>
<protein>
    <submittedName>
        <fullName evidence="5">DNA-directed RNA polymerase, insert domain-containing protein</fullName>
        <ecNumber evidence="5">2.7.7.6</ecNumber>
    </submittedName>
    <submittedName>
        <fullName evidence="6">RNA polymerase 1-1, isoform CRA_a</fullName>
    </submittedName>
</protein>
<dbReference type="Pfam" id="PF01193">
    <property type="entry name" value="RNA_pol_L"/>
    <property type="match status" value="1"/>
</dbReference>
<dbReference type="EMBL" id="ML004968">
    <property type="protein sequence ID" value="RKP21304.1"/>
    <property type="molecule type" value="Genomic_DNA"/>
</dbReference>
<dbReference type="InterPro" id="IPR050518">
    <property type="entry name" value="Rpo3/RPB3_RNA_Pol_subunit"/>
</dbReference>
<name>A0A075AND0_ROZAC</name>
<dbReference type="GO" id="GO:0006386">
    <property type="term" value="P:termination of RNA polymerase III transcription"/>
    <property type="evidence" value="ECO:0007669"/>
    <property type="project" value="EnsemblFungi"/>
</dbReference>
<dbReference type="Pfam" id="PF01000">
    <property type="entry name" value="RNA_pol_A_bac"/>
    <property type="match status" value="1"/>
</dbReference>
<dbReference type="GO" id="GO:0006384">
    <property type="term" value="P:transcription initiation at RNA polymerase III promoter"/>
    <property type="evidence" value="ECO:0007669"/>
    <property type="project" value="EnsemblFungi"/>
</dbReference>
<evidence type="ECO:0000259" key="4">
    <source>
        <dbReference type="SMART" id="SM00662"/>
    </source>
</evidence>
<dbReference type="SUPFAM" id="SSF55257">
    <property type="entry name" value="RBP11-like subunits of RNA polymerase"/>
    <property type="match status" value="1"/>
</dbReference>
<dbReference type="GO" id="GO:0055029">
    <property type="term" value="C:nuclear DNA-directed RNA polymerase complex"/>
    <property type="evidence" value="ECO:0007669"/>
    <property type="project" value="UniProtKB-ARBA"/>
</dbReference>
<dbReference type="OrthoDB" id="270173at2759"/>
<dbReference type="Proteomes" id="UP000281549">
    <property type="component" value="Unassembled WGS sequence"/>
</dbReference>
<dbReference type="OMA" id="KKKCRAF"/>
<dbReference type="SUPFAM" id="SSF56553">
    <property type="entry name" value="Insert subdomain of RNA polymerase alpha subunit"/>
    <property type="match status" value="1"/>
</dbReference>
<evidence type="ECO:0000313" key="5">
    <source>
        <dbReference type="EMBL" id="EPZ31350.1"/>
    </source>
</evidence>
<dbReference type="Gene3D" id="3.30.1360.10">
    <property type="entry name" value="RNA polymerase, RBP11-like subunit"/>
    <property type="match status" value="1"/>
</dbReference>
<dbReference type="Gene3D" id="2.170.120.12">
    <property type="entry name" value="DNA-directed RNA polymerase, insert domain"/>
    <property type="match status" value="1"/>
</dbReference>
<evidence type="ECO:0000313" key="9">
    <source>
        <dbReference type="Proteomes" id="UP000281549"/>
    </source>
</evidence>
<dbReference type="HAMAP" id="MF_00320">
    <property type="entry name" value="RNApol_arch_Rpo3"/>
    <property type="match status" value="1"/>
</dbReference>
<keyword evidence="5" id="KW-0548">Nucleotidyltransferase</keyword>
<dbReference type="InterPro" id="IPR011262">
    <property type="entry name" value="DNA-dir_RNA_pol_insert"/>
</dbReference>
<organism evidence="5 8">
    <name type="scientific">Rozella allomycis (strain CSF55)</name>
    <dbReference type="NCBI Taxonomy" id="988480"/>
    <lineage>
        <taxon>Eukaryota</taxon>
        <taxon>Fungi</taxon>
        <taxon>Fungi incertae sedis</taxon>
        <taxon>Cryptomycota</taxon>
        <taxon>Cryptomycota incertae sedis</taxon>
        <taxon>Rozella</taxon>
    </lineage>
</organism>
<dbReference type="GO" id="GO:0042797">
    <property type="term" value="P:tRNA transcription by RNA polymerase III"/>
    <property type="evidence" value="ECO:0007669"/>
    <property type="project" value="EnsemblFungi"/>
</dbReference>
<dbReference type="InterPro" id="IPR022842">
    <property type="entry name" value="RNAP_Rpo3/Rpb3/RPAC1"/>
</dbReference>
<evidence type="ECO:0000256" key="3">
    <source>
        <dbReference type="ARBA" id="ARBA00025804"/>
    </source>
</evidence>
<dbReference type="InterPro" id="IPR033901">
    <property type="entry name" value="RNAPI/III_AC40"/>
</dbReference>
<accession>A0A075AND0</accession>
<reference evidence="9" key="2">
    <citation type="journal article" date="2018" name="Nat. Microbiol.">
        <title>Leveraging single-cell genomics to expand the fungal tree of life.</title>
        <authorList>
            <person name="Ahrendt S.R."/>
            <person name="Quandt C.A."/>
            <person name="Ciobanu D."/>
            <person name="Clum A."/>
            <person name="Salamov A."/>
            <person name="Andreopoulos B."/>
            <person name="Cheng J.F."/>
            <person name="Woyke T."/>
            <person name="Pelin A."/>
            <person name="Henrissat B."/>
            <person name="Reynolds N.K."/>
            <person name="Benny G.L."/>
            <person name="Smith M.E."/>
            <person name="James T.Y."/>
            <person name="Grigoriev I.V."/>
        </authorList>
    </citation>
    <scope>NUCLEOTIDE SEQUENCE [LARGE SCALE GENOMIC DNA]</scope>
    <source>
        <strain evidence="9">CSF55</strain>
    </source>
</reference>
<dbReference type="PANTHER" id="PTHR11800:SF13">
    <property type="entry name" value="DNA-DIRECTED RNA POLYMERASES I AND III SUBUNIT RPAC1"/>
    <property type="match status" value="1"/>
</dbReference>
<reference evidence="5 8" key="1">
    <citation type="journal article" date="2013" name="Curr. Biol.">
        <title>Shared signatures of parasitism and phylogenomics unite Cryptomycota and microsporidia.</title>
        <authorList>
            <person name="James T.Y."/>
            <person name="Pelin A."/>
            <person name="Bonen L."/>
            <person name="Ahrendt S."/>
            <person name="Sain D."/>
            <person name="Corradi N."/>
            <person name="Stajich J.E."/>
        </authorList>
    </citation>
    <scope>NUCLEOTIDE SEQUENCE [LARGE SCALE GENOMIC DNA]</scope>
    <source>
        <strain evidence="5 8">CSF55</strain>
        <strain evidence="5 8">CSF55</strain>
    </source>
</reference>
<dbReference type="EMBL" id="KE561265">
    <property type="protein sequence ID" value="EPZ31350.1"/>
    <property type="molecule type" value="Genomic_DNA"/>
</dbReference>
<keyword evidence="2" id="KW-0804">Transcription</keyword>
<dbReference type="GO" id="GO:0006362">
    <property type="term" value="P:transcription elongation by RNA polymerase I"/>
    <property type="evidence" value="ECO:0007669"/>
    <property type="project" value="EnsemblFungi"/>
</dbReference>
<evidence type="ECO:0000313" key="7">
    <source>
        <dbReference type="EMBL" id="RKP21304.1"/>
    </source>
</evidence>
<dbReference type="EC" id="2.7.7.6" evidence="5"/>